<keyword evidence="4 6" id="KW-1133">Transmembrane helix</keyword>
<evidence type="ECO:0000256" key="1">
    <source>
        <dbReference type="ARBA" id="ARBA00004141"/>
    </source>
</evidence>
<feature type="transmembrane region" description="Helical" evidence="6">
    <location>
        <begin position="54"/>
        <end position="72"/>
    </location>
</feature>
<dbReference type="AlphaFoldDB" id="A0A1H5TWI4"/>
<dbReference type="InterPro" id="IPR011701">
    <property type="entry name" value="MFS"/>
</dbReference>
<keyword evidence="5 6" id="KW-0472">Membrane</keyword>
<dbReference type="SUPFAM" id="SSF103473">
    <property type="entry name" value="MFS general substrate transporter"/>
    <property type="match status" value="1"/>
</dbReference>
<dbReference type="GO" id="GO:0022857">
    <property type="term" value="F:transmembrane transporter activity"/>
    <property type="evidence" value="ECO:0007669"/>
    <property type="project" value="InterPro"/>
</dbReference>
<feature type="transmembrane region" description="Helical" evidence="6">
    <location>
        <begin position="229"/>
        <end position="252"/>
    </location>
</feature>
<keyword evidence="8" id="KW-1185">Reference proteome</keyword>
<evidence type="ECO:0000256" key="5">
    <source>
        <dbReference type="ARBA" id="ARBA00023136"/>
    </source>
</evidence>
<dbReference type="OrthoDB" id="9787815at2"/>
<name>A0A1H5TWI4_9FLAO</name>
<feature type="transmembrane region" description="Helical" evidence="6">
    <location>
        <begin position="353"/>
        <end position="376"/>
    </location>
</feature>
<evidence type="ECO:0000256" key="4">
    <source>
        <dbReference type="ARBA" id="ARBA00022989"/>
    </source>
</evidence>
<keyword evidence="2" id="KW-0813">Transport</keyword>
<dbReference type="InterPro" id="IPR004752">
    <property type="entry name" value="AmpG_permease/AT-1"/>
</dbReference>
<evidence type="ECO:0000256" key="2">
    <source>
        <dbReference type="ARBA" id="ARBA00022448"/>
    </source>
</evidence>
<dbReference type="RefSeq" id="WP_103912606.1">
    <property type="nucleotide sequence ID" value="NZ_FNUS01000001.1"/>
</dbReference>
<organism evidence="7 8">
    <name type="scientific">Halpernia humi</name>
    <dbReference type="NCBI Taxonomy" id="493375"/>
    <lineage>
        <taxon>Bacteria</taxon>
        <taxon>Pseudomonadati</taxon>
        <taxon>Bacteroidota</taxon>
        <taxon>Flavobacteriia</taxon>
        <taxon>Flavobacteriales</taxon>
        <taxon>Weeksellaceae</taxon>
        <taxon>Chryseobacterium group</taxon>
        <taxon>Halpernia</taxon>
    </lineage>
</organism>
<evidence type="ECO:0000313" key="7">
    <source>
        <dbReference type="EMBL" id="SEF67143.1"/>
    </source>
</evidence>
<feature type="transmembrane region" description="Helical" evidence="6">
    <location>
        <begin position="148"/>
        <end position="168"/>
    </location>
</feature>
<evidence type="ECO:0000313" key="8">
    <source>
        <dbReference type="Proteomes" id="UP000236738"/>
    </source>
</evidence>
<feature type="transmembrane region" description="Helical" evidence="6">
    <location>
        <begin position="20"/>
        <end position="42"/>
    </location>
</feature>
<sequence>MKVENTSSEKEIASKPVHPFLFTILILPMGVSVGFVSVTLGYLLSQAGISVQKIAALVAATLLPHIFKFIWAPLVDTTLSFKKWYLLASIIGSIGIFATGVLPLKESSLAYLTLIILLSQFAITFLCMATEGLMAYDVPLELKGRAGGFFQAGNLGGVGIGGGLGLFLAQHVSAPWVVSAILGLVCFACCFALLFFKDPKITIREENIRKTYENLFKDVWETLKTKSGLLALVLCFLTLGTGAISGLWASVAKDWHASVETVEIATGVFSGLISAVGCLLGGYICDRMNSRNAYLIFGLSAAACAVCMAYSPRTELMFIIWTSLYAMTTGLCYAGFTAFTMETIGKGAAATKYNIFAALSNSPIYLMTYIVGVAYSHFGAKGMLNTEAAFTVGAVLLFLIVRKLMDRSTVKIEIKN</sequence>
<evidence type="ECO:0000256" key="3">
    <source>
        <dbReference type="ARBA" id="ARBA00022692"/>
    </source>
</evidence>
<gene>
    <name evidence="7" type="ORF">SAMN05421847_0594</name>
</gene>
<evidence type="ECO:0000256" key="6">
    <source>
        <dbReference type="SAM" id="Phobius"/>
    </source>
</evidence>
<comment type="subcellular location">
    <subcellularLocation>
        <location evidence="1">Membrane</location>
        <topology evidence="1">Multi-pass membrane protein</topology>
    </subcellularLocation>
</comment>
<dbReference type="PANTHER" id="PTHR12778:SF10">
    <property type="entry name" value="MAJOR FACILITATOR SUPERFAMILY DOMAIN-CONTAINING PROTEIN 3"/>
    <property type="match status" value="1"/>
</dbReference>
<protein>
    <submittedName>
        <fullName evidence="7">Nitrate/nitrite transporter NarK</fullName>
    </submittedName>
</protein>
<dbReference type="PANTHER" id="PTHR12778">
    <property type="entry name" value="SOLUTE CARRIER FAMILY 33 ACETYL-COA TRANSPORTER -RELATED"/>
    <property type="match status" value="1"/>
</dbReference>
<dbReference type="Proteomes" id="UP000236738">
    <property type="component" value="Unassembled WGS sequence"/>
</dbReference>
<feature type="transmembrane region" description="Helical" evidence="6">
    <location>
        <begin position="318"/>
        <end position="341"/>
    </location>
</feature>
<keyword evidence="3 6" id="KW-0812">Transmembrane</keyword>
<dbReference type="EMBL" id="FNUS01000001">
    <property type="protein sequence ID" value="SEF67143.1"/>
    <property type="molecule type" value="Genomic_DNA"/>
</dbReference>
<dbReference type="GO" id="GO:0016020">
    <property type="term" value="C:membrane"/>
    <property type="evidence" value="ECO:0007669"/>
    <property type="project" value="UniProtKB-SubCell"/>
</dbReference>
<dbReference type="CDD" id="cd06174">
    <property type="entry name" value="MFS"/>
    <property type="match status" value="1"/>
</dbReference>
<reference evidence="8" key="1">
    <citation type="submission" date="2016-10" db="EMBL/GenBank/DDBJ databases">
        <authorList>
            <person name="Varghese N."/>
            <person name="Submissions S."/>
        </authorList>
    </citation>
    <scope>NUCLEOTIDE SEQUENCE [LARGE SCALE GENOMIC DNA]</scope>
    <source>
        <strain evidence="8">DSM 21580</strain>
    </source>
</reference>
<feature type="transmembrane region" description="Helical" evidence="6">
    <location>
        <begin position="388"/>
        <end position="405"/>
    </location>
</feature>
<feature type="transmembrane region" description="Helical" evidence="6">
    <location>
        <begin position="292"/>
        <end position="312"/>
    </location>
</feature>
<feature type="transmembrane region" description="Helical" evidence="6">
    <location>
        <begin position="110"/>
        <end position="136"/>
    </location>
</feature>
<accession>A0A1H5TWI4</accession>
<feature type="transmembrane region" description="Helical" evidence="6">
    <location>
        <begin position="264"/>
        <end position="285"/>
    </location>
</feature>
<dbReference type="Gene3D" id="1.20.1250.20">
    <property type="entry name" value="MFS general substrate transporter like domains"/>
    <property type="match status" value="2"/>
</dbReference>
<feature type="transmembrane region" description="Helical" evidence="6">
    <location>
        <begin position="84"/>
        <end position="104"/>
    </location>
</feature>
<dbReference type="Pfam" id="PF07690">
    <property type="entry name" value="MFS_1"/>
    <property type="match status" value="1"/>
</dbReference>
<proteinExistence type="predicted"/>
<dbReference type="InterPro" id="IPR036259">
    <property type="entry name" value="MFS_trans_sf"/>
</dbReference>
<feature type="transmembrane region" description="Helical" evidence="6">
    <location>
        <begin position="174"/>
        <end position="196"/>
    </location>
</feature>